<dbReference type="EMBL" id="CP141886">
    <property type="protein sequence ID" value="WRT68007.1"/>
    <property type="molecule type" value="Genomic_DNA"/>
</dbReference>
<proteinExistence type="predicted"/>
<reference evidence="1 2" key="1">
    <citation type="submission" date="2024-01" db="EMBL/GenBank/DDBJ databases">
        <title>Comparative genomics of Cryptococcus and Kwoniella reveals pathogenesis evolution and contrasting modes of karyotype evolution via chromosome fusion or intercentromeric recombination.</title>
        <authorList>
            <person name="Coelho M.A."/>
            <person name="David-Palma M."/>
            <person name="Shea T."/>
            <person name="Bowers K."/>
            <person name="McGinley-Smith S."/>
            <person name="Mohammad A.W."/>
            <person name="Gnirke A."/>
            <person name="Yurkov A.M."/>
            <person name="Nowrousian M."/>
            <person name="Sun S."/>
            <person name="Cuomo C.A."/>
            <person name="Heitman J."/>
        </authorList>
    </citation>
    <scope>NUCLEOTIDE SEQUENCE [LARGE SCALE GENOMIC DNA]</scope>
    <source>
        <strain evidence="1">CBS 11374</strain>
    </source>
</reference>
<evidence type="ECO:0000313" key="2">
    <source>
        <dbReference type="Proteomes" id="UP001329825"/>
    </source>
</evidence>
<sequence>MVTTLRGLEMVSSVNKGGDTGLKLEKFLLAWAETRAPRYLDQVLVIVDKPNKARSASYQMVILHTDVLREKMAAVAAPMQYEQVEEMAEVPAESAGKPIDVDQSVAALEPVINAHPEATEQSFKRDREHTTILINGLPSGVTRERLEAFFTDFFREMMTCLQLPW</sequence>
<accession>A0ABZ1D5U0</accession>
<dbReference type="RefSeq" id="XP_062792747.1">
    <property type="nucleotide sequence ID" value="XM_062936696.1"/>
</dbReference>
<organism evidence="1 2">
    <name type="scientific">Kwoniella shivajii</name>
    <dbReference type="NCBI Taxonomy" id="564305"/>
    <lineage>
        <taxon>Eukaryota</taxon>
        <taxon>Fungi</taxon>
        <taxon>Dikarya</taxon>
        <taxon>Basidiomycota</taxon>
        <taxon>Agaricomycotina</taxon>
        <taxon>Tremellomycetes</taxon>
        <taxon>Tremellales</taxon>
        <taxon>Cryptococcaceae</taxon>
        <taxon>Kwoniella</taxon>
    </lineage>
</organism>
<evidence type="ECO:0008006" key="3">
    <source>
        <dbReference type="Google" id="ProtNLM"/>
    </source>
</evidence>
<gene>
    <name evidence="1" type="ORF">IL334_004982</name>
</gene>
<name>A0ABZ1D5U0_9TREE</name>
<dbReference type="GeneID" id="87957113"/>
<keyword evidence="2" id="KW-1185">Reference proteome</keyword>
<evidence type="ECO:0000313" key="1">
    <source>
        <dbReference type="EMBL" id="WRT68007.1"/>
    </source>
</evidence>
<dbReference type="Proteomes" id="UP001329825">
    <property type="component" value="Chromosome 6"/>
</dbReference>
<protein>
    <recommendedName>
        <fullName evidence="3">RRM domain-containing protein</fullName>
    </recommendedName>
</protein>